<gene>
    <name evidence="2" type="ORF">FGM00_16035</name>
</gene>
<evidence type="ECO:0000256" key="1">
    <source>
        <dbReference type="SAM" id="Phobius"/>
    </source>
</evidence>
<feature type="transmembrane region" description="Helical" evidence="1">
    <location>
        <begin position="91"/>
        <end position="109"/>
    </location>
</feature>
<keyword evidence="1" id="KW-0472">Membrane</keyword>
<proteinExistence type="predicted"/>
<sequence length="111" mass="12966">MPKTAWCNKMAGIPTHKERKKMGHAGQPMKVVKANRALLSKRNTFKKVKNMFIETAVRKTELQFNEVSAEKLYRIKREIREKAKKDAWKEAGLYVVCIAVVTYCLYWALYL</sequence>
<reference evidence="2 3" key="1">
    <citation type="submission" date="2019-05" db="EMBL/GenBank/DDBJ databases">
        <title>Genome sequencing of F202Z8.</title>
        <authorList>
            <person name="Kwon Y.M."/>
        </authorList>
    </citation>
    <scope>NUCLEOTIDE SEQUENCE [LARGE SCALE GENOMIC DNA]</scope>
    <source>
        <strain evidence="2 3">F202Z8</strain>
    </source>
</reference>
<keyword evidence="1" id="KW-0812">Transmembrane</keyword>
<evidence type="ECO:0000313" key="3">
    <source>
        <dbReference type="Proteomes" id="UP000310017"/>
    </source>
</evidence>
<dbReference type="Proteomes" id="UP000310017">
    <property type="component" value="Chromosome"/>
</dbReference>
<name>A0A5B7STL1_9FLAO</name>
<dbReference type="OrthoDB" id="1451343at2"/>
<keyword evidence="3" id="KW-1185">Reference proteome</keyword>
<dbReference type="AlphaFoldDB" id="A0A5B7STL1"/>
<evidence type="ECO:0000313" key="2">
    <source>
        <dbReference type="EMBL" id="QCX01542.1"/>
    </source>
</evidence>
<dbReference type="EMBL" id="CP040710">
    <property type="protein sequence ID" value="QCX01542.1"/>
    <property type="molecule type" value="Genomic_DNA"/>
</dbReference>
<protein>
    <submittedName>
        <fullName evidence="2">Uncharacterized protein</fullName>
    </submittedName>
</protein>
<dbReference type="KEGG" id="asag:FGM00_16035"/>
<organism evidence="2 3">
    <name type="scientific">Aggregatimonas sangjinii</name>
    <dbReference type="NCBI Taxonomy" id="2583587"/>
    <lineage>
        <taxon>Bacteria</taxon>
        <taxon>Pseudomonadati</taxon>
        <taxon>Bacteroidota</taxon>
        <taxon>Flavobacteriia</taxon>
        <taxon>Flavobacteriales</taxon>
        <taxon>Flavobacteriaceae</taxon>
        <taxon>Aggregatimonas</taxon>
    </lineage>
</organism>
<dbReference type="RefSeq" id="WP_138853879.1">
    <property type="nucleotide sequence ID" value="NZ_CP040710.1"/>
</dbReference>
<keyword evidence="1" id="KW-1133">Transmembrane helix</keyword>
<accession>A0A5B7STL1</accession>